<dbReference type="Gene3D" id="1.50.10.10">
    <property type="match status" value="1"/>
</dbReference>
<gene>
    <name evidence="9" type="ORF">HJ588_05350</name>
</gene>
<sequence>MTTGPDTKSEFTVEPWRVREIGLHPGNLAQSESVFALSNGHIGVRGNYDEGDPSGLPGTYLNSFYEKRPLPYAEAGYGYPEEGQTVVNVTDGKLIRLLVDDQPLDLRYGVVRHQERTLDMRTGLLHRDLIWETTAGKKVRVRSTRLVSFTQRAILAIDYSVEAVDQPLRVVIQSEMVSNEEIPVTSKDPRVAAALKDPLVPEEHSFSGNRSSLIHCTRASELRLAAACDHIVHGDKVHSNTYVEPNWSRTTIGTELKPGETVGVTKFVAYGWSSQRTLPALRDQVDAALSAVLHTGWDGLVAEQQAYVEEFWDGADVEVDGDPVVQQAVRFGLWHVLQAGARAEGRAIPAKGLTGPGYDGHSFWDTEMFVLPVLTATAPLAARDALWWRLSIADLAEERAKTLKLKGITFPWRTIRGQECSAYWPAGTAAFHINADIAVSAARYVFWTGDEEFDHEVALPLLVRTARLWADLGYHGDDGRFHIDGVTGPDEYSAIVDDNIYTNLMAARNLRYAADVTERWPEQAKALNVTEAEVADWRAACETIAMPFDTERDVYMQDADFTNHRVWDFQETYTNDSYPLLLHYPYVDIYPQQVVKQADLVLAMHWCGNEFTPKQKARAFEYYEAINCRDSSLSACTQAVVAADVGQVELAHDYLTEAALMDLRDLEHNTKDGVHVASLAGAWLALVCGFGGLRDYHGELSFAPTLPEAITRLAFTVRWHGCKIRVEVTHDHTTYHLEDGPDAHTEVKHYGKKFLLRTGKPVSKPTRPPKPLTPRPTQPVGRAPIVAGSLH</sequence>
<keyword evidence="10" id="KW-1185">Reference proteome</keyword>
<evidence type="ECO:0000259" key="8">
    <source>
        <dbReference type="Pfam" id="PF03636"/>
    </source>
</evidence>
<feature type="domain" description="Glycoside hydrolase family 65 N-terminal" evidence="8">
    <location>
        <begin position="20"/>
        <end position="273"/>
    </location>
</feature>
<reference evidence="9 10" key="1">
    <citation type="submission" date="2020-05" db="EMBL/GenBank/DDBJ databases">
        <title>Flexivirga sp. ID2601S isolated from air conditioner.</title>
        <authorList>
            <person name="Kim D.H."/>
        </authorList>
    </citation>
    <scope>NUCLEOTIDE SEQUENCE [LARGE SCALE GENOMIC DNA]</scope>
    <source>
        <strain evidence="9 10">ID2601S</strain>
    </source>
</reference>
<dbReference type="Pfam" id="PF03633">
    <property type="entry name" value="Glyco_hydro_65C"/>
    <property type="match status" value="1"/>
</dbReference>
<dbReference type="SUPFAM" id="SSF48208">
    <property type="entry name" value="Six-hairpin glycosidases"/>
    <property type="match status" value="1"/>
</dbReference>
<evidence type="ECO:0000256" key="4">
    <source>
        <dbReference type="PIRSR" id="PIRSR036289-51"/>
    </source>
</evidence>
<feature type="active site" description="Proton donor" evidence="3">
    <location>
        <position position="491"/>
    </location>
</feature>
<evidence type="ECO:0000313" key="10">
    <source>
        <dbReference type="Proteomes" id="UP000557772"/>
    </source>
</evidence>
<comment type="caution">
    <text evidence="9">The sequence shown here is derived from an EMBL/GenBank/DDBJ whole genome shotgun (WGS) entry which is preliminary data.</text>
</comment>
<accession>A0A849AJY0</accession>
<feature type="binding site" evidence="4">
    <location>
        <begin position="364"/>
        <end position="365"/>
    </location>
    <ligand>
        <name>substrate</name>
    </ligand>
</feature>
<feature type="domain" description="Glycoside hydrolase family 65 C-terminal" evidence="7">
    <location>
        <begin position="693"/>
        <end position="755"/>
    </location>
</feature>
<dbReference type="InterPro" id="IPR037018">
    <property type="entry name" value="GH65_N"/>
</dbReference>
<dbReference type="InterPro" id="IPR005196">
    <property type="entry name" value="Glyco_hydro_65_N"/>
</dbReference>
<dbReference type="GO" id="GO:0030246">
    <property type="term" value="F:carbohydrate binding"/>
    <property type="evidence" value="ECO:0007669"/>
    <property type="project" value="InterPro"/>
</dbReference>
<dbReference type="EMBL" id="JABENB010000001">
    <property type="protein sequence ID" value="NNG38700.1"/>
    <property type="molecule type" value="Genomic_DNA"/>
</dbReference>
<dbReference type="Gene3D" id="2.70.98.40">
    <property type="entry name" value="Glycoside hydrolase, family 65, N-terminal domain"/>
    <property type="match status" value="1"/>
</dbReference>
<dbReference type="PANTHER" id="PTHR11051">
    <property type="entry name" value="GLYCOSYL HYDROLASE-RELATED"/>
    <property type="match status" value="1"/>
</dbReference>
<feature type="binding site" evidence="4">
    <location>
        <begin position="596"/>
        <end position="597"/>
    </location>
    <ligand>
        <name>substrate</name>
    </ligand>
</feature>
<feature type="region of interest" description="Disordered" evidence="5">
    <location>
        <begin position="758"/>
        <end position="791"/>
    </location>
</feature>
<dbReference type="RefSeq" id="WP_171152756.1">
    <property type="nucleotide sequence ID" value="NZ_JABENB010000001.1"/>
</dbReference>
<dbReference type="PANTHER" id="PTHR11051:SF13">
    <property type="entry name" value="GLYCOSYL TRANSFERASE"/>
    <property type="match status" value="1"/>
</dbReference>
<dbReference type="SUPFAM" id="SSF74650">
    <property type="entry name" value="Galactose mutarotase-like"/>
    <property type="match status" value="1"/>
</dbReference>
<keyword evidence="2" id="KW-0326">Glycosidase</keyword>
<evidence type="ECO:0000259" key="7">
    <source>
        <dbReference type="Pfam" id="PF03633"/>
    </source>
</evidence>
<dbReference type="GO" id="GO:0004553">
    <property type="term" value="F:hydrolase activity, hydrolyzing O-glycosyl compounds"/>
    <property type="evidence" value="ECO:0007669"/>
    <property type="project" value="TreeGrafter"/>
</dbReference>
<dbReference type="Proteomes" id="UP000557772">
    <property type="component" value="Unassembled WGS sequence"/>
</dbReference>
<dbReference type="GO" id="GO:0005975">
    <property type="term" value="P:carbohydrate metabolic process"/>
    <property type="evidence" value="ECO:0007669"/>
    <property type="project" value="InterPro"/>
</dbReference>
<dbReference type="Gene3D" id="2.60.420.10">
    <property type="entry name" value="Maltose phosphorylase, domain 3"/>
    <property type="match status" value="1"/>
</dbReference>
<dbReference type="Pfam" id="PF03632">
    <property type="entry name" value="Glyco_hydro_65m"/>
    <property type="match status" value="1"/>
</dbReference>
<dbReference type="InterPro" id="IPR005194">
    <property type="entry name" value="Glyco_hydro_65_C"/>
</dbReference>
<proteinExistence type="inferred from homology"/>
<dbReference type="Pfam" id="PF03636">
    <property type="entry name" value="Glyco_hydro_65N"/>
    <property type="match status" value="1"/>
</dbReference>
<evidence type="ECO:0000313" key="9">
    <source>
        <dbReference type="EMBL" id="NNG38700.1"/>
    </source>
</evidence>
<dbReference type="PIRSF" id="PIRSF036289">
    <property type="entry name" value="Glycosyl_hydrolase_malt_phosph"/>
    <property type="match status" value="1"/>
</dbReference>
<dbReference type="InterPro" id="IPR011013">
    <property type="entry name" value="Gal_mutarotase_sf_dom"/>
</dbReference>
<protein>
    <submittedName>
        <fullName evidence="9">Glycoside hydrolase family 65 protein</fullName>
    </submittedName>
</protein>
<comment type="similarity">
    <text evidence="1">Belongs to the glycosyl hydrolase 65 family.</text>
</comment>
<dbReference type="AlphaFoldDB" id="A0A849AJY0"/>
<feature type="compositionally biased region" description="Pro residues" evidence="5">
    <location>
        <begin position="766"/>
        <end position="777"/>
    </location>
</feature>
<feature type="domain" description="Glycoside hydrolase family 65 central catalytic" evidence="6">
    <location>
        <begin position="330"/>
        <end position="683"/>
    </location>
</feature>
<organism evidence="9 10">
    <name type="scientific">Flexivirga aerilata</name>
    <dbReference type="NCBI Taxonomy" id="1656889"/>
    <lineage>
        <taxon>Bacteria</taxon>
        <taxon>Bacillati</taxon>
        <taxon>Actinomycetota</taxon>
        <taxon>Actinomycetes</taxon>
        <taxon>Micrococcales</taxon>
        <taxon>Dermacoccaceae</taxon>
        <taxon>Flexivirga</taxon>
    </lineage>
</organism>
<evidence type="ECO:0000259" key="6">
    <source>
        <dbReference type="Pfam" id="PF03632"/>
    </source>
</evidence>
<keyword evidence="9" id="KW-0378">Hydrolase</keyword>
<dbReference type="InterPro" id="IPR008928">
    <property type="entry name" value="6-hairpin_glycosidase_sf"/>
</dbReference>
<evidence type="ECO:0000256" key="3">
    <source>
        <dbReference type="PIRSR" id="PIRSR036289-50"/>
    </source>
</evidence>
<dbReference type="InterPro" id="IPR017045">
    <property type="entry name" value="Malt_Pase/Glycosyl_Hdrlase"/>
</dbReference>
<dbReference type="InterPro" id="IPR012341">
    <property type="entry name" value="6hp_glycosidase-like_sf"/>
</dbReference>
<dbReference type="GO" id="GO:0016757">
    <property type="term" value="F:glycosyltransferase activity"/>
    <property type="evidence" value="ECO:0007669"/>
    <property type="project" value="UniProtKB-ARBA"/>
</dbReference>
<evidence type="ECO:0000256" key="5">
    <source>
        <dbReference type="SAM" id="MobiDB-lite"/>
    </source>
</evidence>
<name>A0A849AJY0_9MICO</name>
<dbReference type="InterPro" id="IPR005195">
    <property type="entry name" value="Glyco_hydro_65_M"/>
</dbReference>
<evidence type="ECO:0000256" key="1">
    <source>
        <dbReference type="ARBA" id="ARBA00006768"/>
    </source>
</evidence>
<evidence type="ECO:0000256" key="2">
    <source>
        <dbReference type="ARBA" id="ARBA00023295"/>
    </source>
</evidence>